<dbReference type="SUPFAM" id="SSF55729">
    <property type="entry name" value="Acyl-CoA N-acyltransferases (Nat)"/>
    <property type="match status" value="1"/>
</dbReference>
<evidence type="ECO:0008006" key="3">
    <source>
        <dbReference type="Google" id="ProtNLM"/>
    </source>
</evidence>
<protein>
    <recommendedName>
        <fullName evidence="3">N-acetyltransferase domain-containing protein</fullName>
    </recommendedName>
</protein>
<sequence length="228" mass="25830">MPAIAPPDSLSAVDGQTSTENVKILQVNSCLLTSYILSTVEPRDIEDLVRYCDYPATQDNPLYMAMFPKSSLDTKEEEIMWHTSSLQASFEEDSGACFCKVCTSDGTPVGLALWTLDRPSTQLVKVESKAKSFIPRSLDTYAWREISKRLMLEKRRALKDRSDIWRLNLLSVSPAHQRRGCRSMLLAWGSSPVAVELYKRFRYKTVGKVETSRGTFTSMLREPERAEC</sequence>
<dbReference type="InterPro" id="IPR016181">
    <property type="entry name" value="Acyl_CoA_acyltransferase"/>
</dbReference>
<evidence type="ECO:0000313" key="2">
    <source>
        <dbReference type="Proteomes" id="UP000481861"/>
    </source>
</evidence>
<dbReference type="Gene3D" id="3.40.630.30">
    <property type="match status" value="1"/>
</dbReference>
<reference evidence="1 2" key="1">
    <citation type="submission" date="2020-01" db="EMBL/GenBank/DDBJ databases">
        <authorList>
            <consortium name="DOE Joint Genome Institute"/>
            <person name="Haridas S."/>
            <person name="Albert R."/>
            <person name="Binder M."/>
            <person name="Bloem J."/>
            <person name="Labutti K."/>
            <person name="Salamov A."/>
            <person name="Andreopoulos B."/>
            <person name="Baker S.E."/>
            <person name="Barry K."/>
            <person name="Bills G."/>
            <person name="Bluhm B.H."/>
            <person name="Cannon C."/>
            <person name="Castanera R."/>
            <person name="Culley D.E."/>
            <person name="Daum C."/>
            <person name="Ezra D."/>
            <person name="Gonzalez J.B."/>
            <person name="Henrissat B."/>
            <person name="Kuo A."/>
            <person name="Liang C."/>
            <person name="Lipzen A."/>
            <person name="Lutzoni F."/>
            <person name="Magnuson J."/>
            <person name="Mondo S."/>
            <person name="Nolan M."/>
            <person name="Ohm R."/>
            <person name="Pangilinan J."/>
            <person name="Park H.-J.H."/>
            <person name="Ramirez L."/>
            <person name="Alfaro M."/>
            <person name="Sun H."/>
            <person name="Tritt A."/>
            <person name="Yoshinaga Y."/>
            <person name="Zwiers L.-H.L."/>
            <person name="Turgeon B.G."/>
            <person name="Goodwin S.B."/>
            <person name="Spatafora J.W."/>
            <person name="Crous P.W."/>
            <person name="Grigoriev I.V."/>
        </authorList>
    </citation>
    <scope>NUCLEOTIDE SEQUENCE [LARGE SCALE GENOMIC DNA]</scope>
    <source>
        <strain evidence="1 2">CBS 611.86</strain>
    </source>
</reference>
<evidence type="ECO:0000313" key="1">
    <source>
        <dbReference type="EMBL" id="KAF2872954.1"/>
    </source>
</evidence>
<comment type="caution">
    <text evidence="1">The sequence shown here is derived from an EMBL/GenBank/DDBJ whole genome shotgun (WGS) entry which is preliminary data.</text>
</comment>
<dbReference type="PANTHER" id="PTHR42791:SF2">
    <property type="entry name" value="N-ACETYLTRANSFERASE DOMAIN-CONTAINING PROTEIN"/>
    <property type="match status" value="1"/>
</dbReference>
<dbReference type="Proteomes" id="UP000481861">
    <property type="component" value="Unassembled WGS sequence"/>
</dbReference>
<name>A0A7C8I800_9PLEO</name>
<accession>A0A7C8I800</accession>
<dbReference type="EMBL" id="JAADJZ010000008">
    <property type="protein sequence ID" value="KAF2872954.1"/>
    <property type="molecule type" value="Genomic_DNA"/>
</dbReference>
<gene>
    <name evidence="1" type="ORF">BDV95DRAFT_593345</name>
</gene>
<dbReference type="InterPro" id="IPR052523">
    <property type="entry name" value="Trichothecene_AcTrans"/>
</dbReference>
<organism evidence="1 2">
    <name type="scientific">Massariosphaeria phaeospora</name>
    <dbReference type="NCBI Taxonomy" id="100035"/>
    <lineage>
        <taxon>Eukaryota</taxon>
        <taxon>Fungi</taxon>
        <taxon>Dikarya</taxon>
        <taxon>Ascomycota</taxon>
        <taxon>Pezizomycotina</taxon>
        <taxon>Dothideomycetes</taxon>
        <taxon>Pleosporomycetidae</taxon>
        <taxon>Pleosporales</taxon>
        <taxon>Pleosporales incertae sedis</taxon>
        <taxon>Massariosphaeria</taxon>
    </lineage>
</organism>
<dbReference type="AlphaFoldDB" id="A0A7C8I800"/>
<keyword evidence="2" id="KW-1185">Reference proteome</keyword>
<dbReference type="OrthoDB" id="2115692at2759"/>
<proteinExistence type="predicted"/>
<dbReference type="PANTHER" id="PTHR42791">
    <property type="entry name" value="GNAT FAMILY ACETYLTRANSFERASE"/>
    <property type="match status" value="1"/>
</dbReference>